<dbReference type="OrthoDB" id="200074at2"/>
<dbReference type="PANTHER" id="PTHR34849">
    <property type="entry name" value="SSL5025 PROTEIN"/>
    <property type="match status" value="1"/>
</dbReference>
<protein>
    <submittedName>
        <fullName evidence="1">DUF433 domain-containing protein</fullName>
    </submittedName>
</protein>
<evidence type="ECO:0000313" key="2">
    <source>
        <dbReference type="Proteomes" id="UP000316988"/>
    </source>
</evidence>
<sequence>MAFERIQVDPKKMGGVPIIRDLRMPVATVVTMVADGRTTEQILADFPELEAEDIRQALRFAAATLNERHLPLLTA</sequence>
<keyword evidence="2" id="KW-1185">Reference proteome</keyword>
<gene>
    <name evidence="1" type="ORF">FNM00_16245</name>
</gene>
<dbReference type="EMBL" id="VLNT01000020">
    <property type="protein sequence ID" value="TSD55811.1"/>
    <property type="molecule type" value="Genomic_DNA"/>
</dbReference>
<dbReference type="InterPro" id="IPR036388">
    <property type="entry name" value="WH-like_DNA-bd_sf"/>
</dbReference>
<organism evidence="1 2">
    <name type="scientific">Aeromicrobium piscarium</name>
    <dbReference type="NCBI Taxonomy" id="2590901"/>
    <lineage>
        <taxon>Bacteria</taxon>
        <taxon>Bacillati</taxon>
        <taxon>Actinomycetota</taxon>
        <taxon>Actinomycetes</taxon>
        <taxon>Propionibacteriales</taxon>
        <taxon>Nocardioidaceae</taxon>
        <taxon>Aeromicrobium</taxon>
    </lineage>
</organism>
<dbReference type="Gene3D" id="1.10.10.10">
    <property type="entry name" value="Winged helix-like DNA-binding domain superfamily/Winged helix DNA-binding domain"/>
    <property type="match status" value="1"/>
</dbReference>
<reference evidence="1 2" key="1">
    <citation type="submission" date="2019-07" db="EMBL/GenBank/DDBJ databases">
        <authorList>
            <person name="Zhao L.H."/>
        </authorList>
    </citation>
    <scope>NUCLEOTIDE SEQUENCE [LARGE SCALE GENOMIC DNA]</scope>
    <source>
        <strain evidence="1 2">Co35</strain>
    </source>
</reference>
<evidence type="ECO:0000313" key="1">
    <source>
        <dbReference type="EMBL" id="TSD55811.1"/>
    </source>
</evidence>
<dbReference type="Proteomes" id="UP000316988">
    <property type="component" value="Unassembled WGS sequence"/>
</dbReference>
<proteinExistence type="predicted"/>
<dbReference type="InterPro" id="IPR009057">
    <property type="entry name" value="Homeodomain-like_sf"/>
</dbReference>
<name>A0A554RP38_9ACTN</name>
<dbReference type="PANTHER" id="PTHR34849:SF3">
    <property type="entry name" value="SSR2962 PROTEIN"/>
    <property type="match status" value="1"/>
</dbReference>
<dbReference type="AlphaFoldDB" id="A0A554RP38"/>
<comment type="caution">
    <text evidence="1">The sequence shown here is derived from an EMBL/GenBank/DDBJ whole genome shotgun (WGS) entry which is preliminary data.</text>
</comment>
<dbReference type="RefSeq" id="WP_143914593.1">
    <property type="nucleotide sequence ID" value="NZ_VLNT01000020.1"/>
</dbReference>
<dbReference type="SUPFAM" id="SSF46689">
    <property type="entry name" value="Homeodomain-like"/>
    <property type="match status" value="1"/>
</dbReference>
<dbReference type="InterPro" id="IPR007367">
    <property type="entry name" value="DUF433"/>
</dbReference>
<accession>A0A554RP38</accession>
<dbReference type="Pfam" id="PF04255">
    <property type="entry name" value="DUF433"/>
    <property type="match status" value="1"/>
</dbReference>